<dbReference type="InterPro" id="IPR000836">
    <property type="entry name" value="PRTase_dom"/>
</dbReference>
<organism evidence="2">
    <name type="scientific">freshwater metagenome</name>
    <dbReference type="NCBI Taxonomy" id="449393"/>
    <lineage>
        <taxon>unclassified sequences</taxon>
        <taxon>metagenomes</taxon>
        <taxon>ecological metagenomes</taxon>
    </lineage>
</organism>
<dbReference type="AlphaFoldDB" id="A0A6J7D361"/>
<dbReference type="Gene3D" id="3.30.1310.20">
    <property type="entry name" value="PRTase-like"/>
    <property type="match status" value="1"/>
</dbReference>
<dbReference type="InterPro" id="IPR026555">
    <property type="entry name" value="NSL3/Tex30"/>
</dbReference>
<dbReference type="PANTHER" id="PTHR13136:SF11">
    <property type="entry name" value="TESTIS-EXPRESSED PROTEIN 30"/>
    <property type="match status" value="1"/>
</dbReference>
<dbReference type="Pfam" id="PF00156">
    <property type="entry name" value="Pribosyltran"/>
    <property type="match status" value="1"/>
</dbReference>
<dbReference type="InterPro" id="IPR029058">
    <property type="entry name" value="AB_hydrolase_fold"/>
</dbReference>
<reference evidence="2" key="1">
    <citation type="submission" date="2020-05" db="EMBL/GenBank/DDBJ databases">
        <authorList>
            <person name="Chiriac C."/>
            <person name="Salcher M."/>
            <person name="Ghai R."/>
            <person name="Kavagutti S V."/>
        </authorList>
    </citation>
    <scope>NUCLEOTIDE SEQUENCE</scope>
</reference>
<dbReference type="InterPro" id="IPR029057">
    <property type="entry name" value="PRTase-like"/>
</dbReference>
<protein>
    <submittedName>
        <fullName evidence="2">Unannotated protein</fullName>
    </submittedName>
</protein>
<dbReference type="SUPFAM" id="SSF53271">
    <property type="entry name" value="PRTase-like"/>
    <property type="match status" value="1"/>
</dbReference>
<sequence length="452" mass="48114">MLFSNRVDAGRRLAQRLHRFRGQDVVVLGLPRGGVLVAFEVALELGAPLDVIVVRKLGVPFQQELGMGAIGEGGVRVLNPDVVRIANVSDADIDAVEQRERVELVRRADRFRRGRPRVPLEGRVALIIDDGIATGSTAKAACRVARALGAGRVVVAVPVAPTDWTTQLAADADELVCLETPENFFAVGQWYADFSQTTDDEVVGCLERAAACELGPSAPGRARAVSGAAMDDLMGIDREVSVHAGPVWLAGQLSVPEQAIGVAVFAHGSGSSRLSPRNRFVADVLNRAGIGTLLFDLLTLDEETDRRNVFDIELLAQRLADATIWLHAQPRARQLPFGYFGASTGAAAALWAATLEGIDVAAVVSRGGRPDLAGPRLSRVSVPTLLIVGSEDDAVLDLNRSAQAMLRCENHLAVVSGATHLFEEPGTLAKAAELSRDWFLHHLNAGGTGPKP</sequence>
<accession>A0A6J7D361</accession>
<dbReference type="CDD" id="cd06223">
    <property type="entry name" value="PRTases_typeI"/>
    <property type="match status" value="1"/>
</dbReference>
<dbReference type="EMBL" id="CAFBLP010000007">
    <property type="protein sequence ID" value="CAB4864591.1"/>
    <property type="molecule type" value="Genomic_DNA"/>
</dbReference>
<feature type="domain" description="Phosphoribosyltransferase" evidence="1">
    <location>
        <begin position="6"/>
        <end position="187"/>
    </location>
</feature>
<dbReference type="SUPFAM" id="SSF53474">
    <property type="entry name" value="alpha/beta-Hydrolases"/>
    <property type="match status" value="1"/>
</dbReference>
<dbReference type="PANTHER" id="PTHR13136">
    <property type="entry name" value="TESTIS DEVELOPMENT PROTEIN PRTD"/>
    <property type="match status" value="1"/>
</dbReference>
<dbReference type="Gene3D" id="3.40.50.1820">
    <property type="entry name" value="alpha/beta hydrolase"/>
    <property type="match status" value="1"/>
</dbReference>
<gene>
    <name evidence="2" type="ORF">UFOPK3376_00463</name>
</gene>
<dbReference type="Gene3D" id="3.40.50.2020">
    <property type="match status" value="1"/>
</dbReference>
<evidence type="ECO:0000259" key="1">
    <source>
        <dbReference type="Pfam" id="PF00156"/>
    </source>
</evidence>
<proteinExistence type="predicted"/>
<name>A0A6J7D361_9ZZZZ</name>
<evidence type="ECO:0000313" key="2">
    <source>
        <dbReference type="EMBL" id="CAB4864591.1"/>
    </source>
</evidence>